<evidence type="ECO:0000313" key="4">
    <source>
        <dbReference type="EMBL" id="SFM48212.1"/>
    </source>
</evidence>
<dbReference type="STRING" id="758825.SAMN02982985_04228"/>
<gene>
    <name evidence="4" type="ORF">SAMN02982985_04228</name>
</gene>
<dbReference type="PANTHER" id="PTHR30203">
    <property type="entry name" value="OUTER MEMBRANE CATION EFFLUX PROTEIN"/>
    <property type="match status" value="1"/>
</dbReference>
<comment type="similarity">
    <text evidence="1">Belongs to the outer membrane factor (OMF) (TC 1.B.17) family.</text>
</comment>
<dbReference type="InterPro" id="IPR003423">
    <property type="entry name" value="OMP_efflux"/>
</dbReference>
<dbReference type="EMBL" id="FOTW01000021">
    <property type="protein sequence ID" value="SFM48212.1"/>
    <property type="molecule type" value="Genomic_DNA"/>
</dbReference>
<evidence type="ECO:0000256" key="3">
    <source>
        <dbReference type="SAM" id="SignalP"/>
    </source>
</evidence>
<dbReference type="RefSeq" id="WP_093389681.1">
    <property type="nucleotide sequence ID" value="NZ_FOTW01000021.1"/>
</dbReference>
<organism evidence="4 5">
    <name type="scientific">Rugamonas rubra</name>
    <dbReference type="NCBI Taxonomy" id="758825"/>
    <lineage>
        <taxon>Bacteria</taxon>
        <taxon>Pseudomonadati</taxon>
        <taxon>Pseudomonadota</taxon>
        <taxon>Betaproteobacteria</taxon>
        <taxon>Burkholderiales</taxon>
        <taxon>Oxalobacteraceae</taxon>
        <taxon>Telluria group</taxon>
        <taxon>Rugamonas</taxon>
    </lineage>
</organism>
<name>A0A1I4R7C9_9BURK</name>
<dbReference type="Proteomes" id="UP000199470">
    <property type="component" value="Unassembled WGS sequence"/>
</dbReference>
<dbReference type="Pfam" id="PF02321">
    <property type="entry name" value="OEP"/>
    <property type="match status" value="2"/>
</dbReference>
<evidence type="ECO:0000256" key="1">
    <source>
        <dbReference type="ARBA" id="ARBA00007613"/>
    </source>
</evidence>
<dbReference type="PANTHER" id="PTHR30203:SF24">
    <property type="entry name" value="BLR4935 PROTEIN"/>
    <property type="match status" value="1"/>
</dbReference>
<evidence type="ECO:0000256" key="2">
    <source>
        <dbReference type="SAM" id="MobiDB-lite"/>
    </source>
</evidence>
<keyword evidence="3" id="KW-0732">Signal</keyword>
<dbReference type="Gene3D" id="1.20.1600.10">
    <property type="entry name" value="Outer membrane efflux proteins (OEP)"/>
    <property type="match status" value="1"/>
</dbReference>
<feature type="region of interest" description="Disordered" evidence="2">
    <location>
        <begin position="22"/>
        <end position="48"/>
    </location>
</feature>
<dbReference type="GO" id="GO:0015562">
    <property type="term" value="F:efflux transmembrane transporter activity"/>
    <property type="evidence" value="ECO:0007669"/>
    <property type="project" value="InterPro"/>
</dbReference>
<feature type="chain" id="PRO_5011481885" evidence="3">
    <location>
        <begin position="26"/>
        <end position="440"/>
    </location>
</feature>
<protein>
    <submittedName>
        <fullName evidence="4">Outer membrane protein, cobalt-zinc-cadmium efflux system</fullName>
    </submittedName>
</protein>
<evidence type="ECO:0000313" key="5">
    <source>
        <dbReference type="Proteomes" id="UP000199470"/>
    </source>
</evidence>
<dbReference type="OrthoDB" id="9791261at2"/>
<dbReference type="AlphaFoldDB" id="A0A1I4R7C9"/>
<proteinExistence type="inferred from homology"/>
<dbReference type="SUPFAM" id="SSF56954">
    <property type="entry name" value="Outer membrane efflux proteins (OEP)"/>
    <property type="match status" value="1"/>
</dbReference>
<dbReference type="InterPro" id="IPR010131">
    <property type="entry name" value="MdtP/NodT-like"/>
</dbReference>
<accession>A0A1I4R7C9</accession>
<feature type="compositionally biased region" description="Low complexity" evidence="2">
    <location>
        <begin position="22"/>
        <end position="39"/>
    </location>
</feature>
<reference evidence="4 5" key="1">
    <citation type="submission" date="2016-10" db="EMBL/GenBank/DDBJ databases">
        <authorList>
            <person name="de Groot N.N."/>
        </authorList>
    </citation>
    <scope>NUCLEOTIDE SEQUENCE [LARGE SCALE GENOMIC DNA]</scope>
    <source>
        <strain evidence="4 5">ATCC 43154</strain>
    </source>
</reference>
<keyword evidence="5" id="KW-1185">Reference proteome</keyword>
<sequence length="440" mass="45597">MQTVFWPLGLATMLALPAAAQGANAPTPTSPPTLLSAPPNTAPAAPPATAGSVLGLADALALALRASPELAAAAHELGAADGALRQAGAARNPELSLLVEDQQAATRSTTLQWSQPLELGGKRAARVAVAALGRDGADAALAARRANVAGAVMADFAQVQLAQERSRLALATLELARQASAAAAKRVAAGKISPVEESKARVAEAGVRLELSQAKAELLRARGKLAANWGATTAPFASVETAMAEPAPLPTLAQLTARLERAPQMARARSELARSQAELRLEKARRTPDVTLLLGAKRNAELGRNQAIFGLSVPLPLFDSNQGNVQAAASRSEQARSELDATAVRLHGQLQAAHGSWSGATEQAQLYRDEILPGASSAYAAAVKGFEFGKFSFLEVLDAQRTLFDAQSGYLRALTDIRLAYADLHGLLGGAPDTPTAEQP</sequence>
<feature type="signal peptide" evidence="3">
    <location>
        <begin position="1"/>
        <end position="25"/>
    </location>
</feature>